<dbReference type="EMBL" id="HBUF01208665">
    <property type="protein sequence ID" value="CAG6664828.1"/>
    <property type="molecule type" value="Transcribed_RNA"/>
</dbReference>
<protein>
    <submittedName>
        <fullName evidence="1">Uncharacterized protein</fullName>
    </submittedName>
</protein>
<evidence type="ECO:0000313" key="1">
    <source>
        <dbReference type="EMBL" id="CAG6664828.1"/>
    </source>
</evidence>
<accession>A0A8D8WLP5</accession>
<name>A0A8D8WLP5_9HEMI</name>
<proteinExistence type="predicted"/>
<organism evidence="1">
    <name type="scientific">Cacopsylla melanoneura</name>
    <dbReference type="NCBI Taxonomy" id="428564"/>
    <lineage>
        <taxon>Eukaryota</taxon>
        <taxon>Metazoa</taxon>
        <taxon>Ecdysozoa</taxon>
        <taxon>Arthropoda</taxon>
        <taxon>Hexapoda</taxon>
        <taxon>Insecta</taxon>
        <taxon>Pterygota</taxon>
        <taxon>Neoptera</taxon>
        <taxon>Paraneoptera</taxon>
        <taxon>Hemiptera</taxon>
        <taxon>Sternorrhyncha</taxon>
        <taxon>Psylloidea</taxon>
        <taxon>Psyllidae</taxon>
        <taxon>Psyllinae</taxon>
        <taxon>Cacopsylla</taxon>
    </lineage>
</organism>
<sequence>MSRLVLMPSHQRGLQLLLYFISRNSDTPIFPFDGYCFEEWDLFFFHASNPKKKSCLASMKHKTLLKKGHKRKQGCEMLIIRCLFSCFQSKEKKSFFKFLASMEHY</sequence>
<reference evidence="1" key="1">
    <citation type="submission" date="2021-05" db="EMBL/GenBank/DDBJ databases">
        <authorList>
            <person name="Alioto T."/>
            <person name="Alioto T."/>
            <person name="Gomez Garrido J."/>
        </authorList>
    </citation>
    <scope>NUCLEOTIDE SEQUENCE</scope>
</reference>
<dbReference type="AlphaFoldDB" id="A0A8D8WLP5"/>